<dbReference type="GO" id="GO:0016787">
    <property type="term" value="F:hydrolase activity"/>
    <property type="evidence" value="ECO:0007669"/>
    <property type="project" value="UniProtKB-KW"/>
</dbReference>
<dbReference type="SUPFAM" id="SSF53474">
    <property type="entry name" value="alpha/beta-Hydrolases"/>
    <property type="match status" value="1"/>
</dbReference>
<dbReference type="InterPro" id="IPR000073">
    <property type="entry name" value="AB_hydrolase_1"/>
</dbReference>
<dbReference type="Gene3D" id="3.40.50.1820">
    <property type="entry name" value="alpha/beta hydrolase"/>
    <property type="match status" value="1"/>
</dbReference>
<dbReference type="PRINTS" id="PR00412">
    <property type="entry name" value="EPOXHYDRLASE"/>
</dbReference>
<name>A0ABU7KC16_9ACTN</name>
<evidence type="ECO:0000313" key="4">
    <source>
        <dbReference type="Proteomes" id="UP001356095"/>
    </source>
</evidence>
<dbReference type="Proteomes" id="UP001356095">
    <property type="component" value="Unassembled WGS sequence"/>
</dbReference>
<dbReference type="Pfam" id="PF00561">
    <property type="entry name" value="Abhydrolase_1"/>
    <property type="match status" value="1"/>
</dbReference>
<keyword evidence="4" id="KW-1185">Reference proteome</keyword>
<dbReference type="RefSeq" id="WP_330093536.1">
    <property type="nucleotide sequence ID" value="NZ_JAUZMY010000022.1"/>
</dbReference>
<gene>
    <name evidence="3" type="ORF">Q8791_21405</name>
</gene>
<sequence length="313" mass="34292">MLDDSAAYVDGPWTHRTVNAAGARFHVAEAGEGPLVLLLHGFPQFWWAWRSQLVALAAAGFRAVAVDMRGYGASDKTPRGYDLVTLAQDAAGLVRALGSRDAVVVGHGVGGLVGWTMTAYHPVSVRALAAVSSPHPLRTGRLIASGGPGVRHMVRAQVPILPEHRFLADGCVRVGDLLRDWSAPGWPDTEAEEQYRRAFAIPKVSHCSLEYHRWIFRSRWRPDGLRYNARLRPPVRVPVLQVHGDLDPVCSPETARASRRLVAGAYRWVRIPGAGHFPHEERPEEVSRALVGWLGEIGGEQADGAREGDGERR</sequence>
<comment type="caution">
    <text evidence="3">The sequence shown here is derived from an EMBL/GenBank/DDBJ whole genome shotgun (WGS) entry which is preliminary data.</text>
</comment>
<keyword evidence="1 3" id="KW-0378">Hydrolase</keyword>
<feature type="domain" description="AB hydrolase-1" evidence="2">
    <location>
        <begin position="34"/>
        <end position="283"/>
    </location>
</feature>
<dbReference type="InterPro" id="IPR000639">
    <property type="entry name" value="Epox_hydrolase-like"/>
</dbReference>
<evidence type="ECO:0000313" key="3">
    <source>
        <dbReference type="EMBL" id="MEE2039780.1"/>
    </source>
</evidence>
<evidence type="ECO:0000256" key="1">
    <source>
        <dbReference type="ARBA" id="ARBA00022801"/>
    </source>
</evidence>
<reference evidence="3 4" key="1">
    <citation type="submission" date="2023-08" db="EMBL/GenBank/DDBJ databases">
        <authorList>
            <person name="Girao M."/>
            <person name="Carvalho M.F."/>
        </authorList>
    </citation>
    <scope>NUCLEOTIDE SEQUENCE [LARGE SCALE GENOMIC DNA]</scope>
    <source>
        <strain evidence="3 4">CT-R113</strain>
    </source>
</reference>
<organism evidence="3 4">
    <name type="scientific">Nocardiopsis codii</name>
    <dbReference type="NCBI Taxonomy" id="3065942"/>
    <lineage>
        <taxon>Bacteria</taxon>
        <taxon>Bacillati</taxon>
        <taxon>Actinomycetota</taxon>
        <taxon>Actinomycetes</taxon>
        <taxon>Streptosporangiales</taxon>
        <taxon>Nocardiopsidaceae</taxon>
        <taxon>Nocardiopsis</taxon>
    </lineage>
</organism>
<evidence type="ECO:0000259" key="2">
    <source>
        <dbReference type="Pfam" id="PF00561"/>
    </source>
</evidence>
<dbReference type="PANTHER" id="PTHR43329">
    <property type="entry name" value="EPOXIDE HYDROLASE"/>
    <property type="match status" value="1"/>
</dbReference>
<proteinExistence type="predicted"/>
<dbReference type="InterPro" id="IPR029058">
    <property type="entry name" value="AB_hydrolase_fold"/>
</dbReference>
<accession>A0ABU7KC16</accession>
<protein>
    <submittedName>
        <fullName evidence="3">Alpha/beta hydrolase</fullName>
    </submittedName>
</protein>
<dbReference type="EMBL" id="JAUZMY010000022">
    <property type="protein sequence ID" value="MEE2039780.1"/>
    <property type="molecule type" value="Genomic_DNA"/>
</dbReference>